<keyword evidence="22" id="KW-1185">Reference proteome</keyword>
<dbReference type="NCBIfam" id="NF004397">
    <property type="entry name" value="PRK05755.1"/>
    <property type="match status" value="1"/>
</dbReference>
<dbReference type="CDD" id="cd09898">
    <property type="entry name" value="H3TH_53EXO"/>
    <property type="match status" value="1"/>
</dbReference>
<dbReference type="SUPFAM" id="SSF56672">
    <property type="entry name" value="DNA/RNA polymerases"/>
    <property type="match status" value="1"/>
</dbReference>
<dbReference type="Proteomes" id="UP001595814">
    <property type="component" value="Unassembled WGS sequence"/>
</dbReference>
<keyword evidence="13 16" id="KW-0234">DNA repair</keyword>
<dbReference type="InterPro" id="IPR008918">
    <property type="entry name" value="HhH2"/>
</dbReference>
<keyword evidence="5 16" id="KW-0548">Nucleotidyltransferase</keyword>
<dbReference type="PROSITE" id="PS00447">
    <property type="entry name" value="DNA_POLYMERASE_A"/>
    <property type="match status" value="1"/>
</dbReference>
<dbReference type="SMART" id="SM00474">
    <property type="entry name" value="35EXOc"/>
    <property type="match status" value="1"/>
</dbReference>
<dbReference type="InterPro" id="IPR029060">
    <property type="entry name" value="PIN-like_dom_sf"/>
</dbReference>
<keyword evidence="12 16" id="KW-0238">DNA-binding</keyword>
<dbReference type="InterPro" id="IPR020045">
    <property type="entry name" value="DNA_polI_H3TH"/>
</dbReference>
<evidence type="ECO:0000256" key="14">
    <source>
        <dbReference type="ARBA" id="ARBA00049244"/>
    </source>
</evidence>
<dbReference type="GO" id="GO:0003887">
    <property type="term" value="F:DNA-directed DNA polymerase activity"/>
    <property type="evidence" value="ECO:0007669"/>
    <property type="project" value="UniProtKB-EC"/>
</dbReference>
<gene>
    <name evidence="16 21" type="primary">polA</name>
    <name evidence="21" type="ORF">ACFOUT_10055</name>
</gene>
<dbReference type="SUPFAM" id="SSF88723">
    <property type="entry name" value="PIN domain-like"/>
    <property type="match status" value="1"/>
</dbReference>
<keyword evidence="11 16" id="KW-0239">DNA-directed DNA polymerase</keyword>
<evidence type="ECO:0000256" key="17">
    <source>
        <dbReference type="SAM" id="Coils"/>
    </source>
</evidence>
<evidence type="ECO:0000256" key="11">
    <source>
        <dbReference type="ARBA" id="ARBA00022932"/>
    </source>
</evidence>
<evidence type="ECO:0000313" key="21">
    <source>
        <dbReference type="EMBL" id="MFC4096219.1"/>
    </source>
</evidence>
<dbReference type="SMART" id="SM00475">
    <property type="entry name" value="53EXOc"/>
    <property type="match status" value="1"/>
</dbReference>
<evidence type="ECO:0000256" key="6">
    <source>
        <dbReference type="ARBA" id="ARBA00022705"/>
    </source>
</evidence>
<keyword evidence="6 16" id="KW-0235">DNA replication</keyword>
<dbReference type="InterPro" id="IPR020046">
    <property type="entry name" value="5-3_exonucl_a-hlix_arch_N"/>
</dbReference>
<feature type="domain" description="3'-5' exonuclease" evidence="18">
    <location>
        <begin position="351"/>
        <end position="532"/>
    </location>
</feature>
<evidence type="ECO:0000256" key="3">
    <source>
        <dbReference type="ARBA" id="ARBA00020311"/>
    </source>
</evidence>
<feature type="domain" description="DNA-directed DNA polymerase family A palm" evidence="20">
    <location>
        <begin position="701"/>
        <end position="908"/>
    </location>
</feature>
<evidence type="ECO:0000259" key="20">
    <source>
        <dbReference type="SMART" id="SM00482"/>
    </source>
</evidence>
<dbReference type="InterPro" id="IPR001098">
    <property type="entry name" value="DNA-dir_DNA_pol_A_palm_dom"/>
</dbReference>
<dbReference type="InterPro" id="IPR002562">
    <property type="entry name" value="3'-5'_exonuclease_dom"/>
</dbReference>
<dbReference type="Pfam" id="PF01367">
    <property type="entry name" value="5_3_exonuc"/>
    <property type="match status" value="1"/>
</dbReference>
<name>A0ABV8JNS7_9FLAO</name>
<dbReference type="SMART" id="SM00482">
    <property type="entry name" value="POLAc"/>
    <property type="match status" value="1"/>
</dbReference>
<keyword evidence="10 16" id="KW-0269">Exonuclease</keyword>
<dbReference type="InterPro" id="IPR002298">
    <property type="entry name" value="DNA_polymerase_A"/>
</dbReference>
<evidence type="ECO:0000256" key="15">
    <source>
        <dbReference type="NCBIfam" id="TIGR00593"/>
    </source>
</evidence>
<dbReference type="Pfam" id="PF00476">
    <property type="entry name" value="DNA_pol_A"/>
    <property type="match status" value="1"/>
</dbReference>
<dbReference type="SMART" id="SM00279">
    <property type="entry name" value="HhH2"/>
    <property type="match status" value="1"/>
</dbReference>
<dbReference type="CDD" id="cd08637">
    <property type="entry name" value="DNA_pol_A_pol_I_C"/>
    <property type="match status" value="1"/>
</dbReference>
<comment type="caution">
    <text evidence="21">The sequence shown here is derived from an EMBL/GenBank/DDBJ whole genome shotgun (WGS) entry which is preliminary data.</text>
</comment>
<evidence type="ECO:0000256" key="7">
    <source>
        <dbReference type="ARBA" id="ARBA00022722"/>
    </source>
</evidence>
<evidence type="ECO:0000256" key="5">
    <source>
        <dbReference type="ARBA" id="ARBA00022695"/>
    </source>
</evidence>
<dbReference type="PRINTS" id="PR00868">
    <property type="entry name" value="DNAPOLI"/>
</dbReference>
<proteinExistence type="inferred from homology"/>
<keyword evidence="17" id="KW-0175">Coiled coil</keyword>
<dbReference type="PANTHER" id="PTHR10133:SF27">
    <property type="entry name" value="DNA POLYMERASE NU"/>
    <property type="match status" value="1"/>
</dbReference>
<evidence type="ECO:0000256" key="4">
    <source>
        <dbReference type="ARBA" id="ARBA00022679"/>
    </source>
</evidence>
<evidence type="ECO:0000256" key="1">
    <source>
        <dbReference type="ARBA" id="ARBA00007705"/>
    </source>
</evidence>
<dbReference type="Pfam" id="PF02739">
    <property type="entry name" value="5_3_exonuc_N"/>
    <property type="match status" value="1"/>
</dbReference>
<evidence type="ECO:0000256" key="13">
    <source>
        <dbReference type="ARBA" id="ARBA00023204"/>
    </source>
</evidence>
<evidence type="ECO:0000259" key="18">
    <source>
        <dbReference type="SMART" id="SM00474"/>
    </source>
</evidence>
<dbReference type="EC" id="2.7.7.7" evidence="2 15"/>
<keyword evidence="4 16" id="KW-0808">Transferase</keyword>
<dbReference type="CDD" id="cd06139">
    <property type="entry name" value="DNA_polA_I_Ecoli_like_exo"/>
    <property type="match status" value="1"/>
</dbReference>
<dbReference type="InterPro" id="IPR036397">
    <property type="entry name" value="RNaseH_sf"/>
</dbReference>
<dbReference type="NCBIfam" id="TIGR00593">
    <property type="entry name" value="pola"/>
    <property type="match status" value="1"/>
</dbReference>
<dbReference type="InterPro" id="IPR002421">
    <property type="entry name" value="5-3_exonuclease"/>
</dbReference>
<evidence type="ECO:0000256" key="8">
    <source>
        <dbReference type="ARBA" id="ARBA00022763"/>
    </source>
</evidence>
<dbReference type="SUPFAM" id="SSF53098">
    <property type="entry name" value="Ribonuclease H-like"/>
    <property type="match status" value="1"/>
</dbReference>
<comment type="catalytic activity">
    <reaction evidence="14 16">
        <text>DNA(n) + a 2'-deoxyribonucleoside 5'-triphosphate = DNA(n+1) + diphosphate</text>
        <dbReference type="Rhea" id="RHEA:22508"/>
        <dbReference type="Rhea" id="RHEA-COMP:17339"/>
        <dbReference type="Rhea" id="RHEA-COMP:17340"/>
        <dbReference type="ChEBI" id="CHEBI:33019"/>
        <dbReference type="ChEBI" id="CHEBI:61560"/>
        <dbReference type="ChEBI" id="CHEBI:173112"/>
        <dbReference type="EC" id="2.7.7.7"/>
    </reaction>
</comment>
<dbReference type="InterPro" id="IPR018320">
    <property type="entry name" value="DNA_polymerase_1"/>
</dbReference>
<keyword evidence="9 16" id="KW-0378">Hydrolase</keyword>
<dbReference type="Gene3D" id="3.30.70.370">
    <property type="match status" value="1"/>
</dbReference>
<dbReference type="InterPro" id="IPR043502">
    <property type="entry name" value="DNA/RNA_pol_sf"/>
</dbReference>
<comment type="function">
    <text evidence="16">In addition to polymerase activity, this DNA polymerase exhibits 3'-5' and 5'-3' exonuclease activity.</text>
</comment>
<evidence type="ECO:0000259" key="19">
    <source>
        <dbReference type="SMART" id="SM00475"/>
    </source>
</evidence>
<dbReference type="InterPro" id="IPR012337">
    <property type="entry name" value="RNaseH-like_sf"/>
</dbReference>
<evidence type="ECO:0000256" key="9">
    <source>
        <dbReference type="ARBA" id="ARBA00022801"/>
    </source>
</evidence>
<evidence type="ECO:0000256" key="16">
    <source>
        <dbReference type="RuleBase" id="RU004460"/>
    </source>
</evidence>
<dbReference type="EMBL" id="JBHSAW010000004">
    <property type="protein sequence ID" value="MFC4096219.1"/>
    <property type="molecule type" value="Genomic_DNA"/>
</dbReference>
<keyword evidence="8 16" id="KW-0227">DNA damage</keyword>
<dbReference type="CDD" id="cd09859">
    <property type="entry name" value="PIN_53EXO"/>
    <property type="match status" value="1"/>
</dbReference>
<evidence type="ECO:0000256" key="2">
    <source>
        <dbReference type="ARBA" id="ARBA00012417"/>
    </source>
</evidence>
<dbReference type="Gene3D" id="1.10.150.20">
    <property type="entry name" value="5' to 3' exonuclease, C-terminal subdomain"/>
    <property type="match status" value="2"/>
</dbReference>
<protein>
    <recommendedName>
        <fullName evidence="3 15">DNA polymerase I</fullName>
        <ecNumber evidence="2 15">2.7.7.7</ecNumber>
    </recommendedName>
</protein>
<dbReference type="Gene3D" id="1.20.1060.10">
    <property type="entry name" value="Taq DNA Polymerase, Chain T, domain 4"/>
    <property type="match status" value="1"/>
</dbReference>
<feature type="domain" description="5'-3' exonuclease" evidence="19">
    <location>
        <begin position="5"/>
        <end position="266"/>
    </location>
</feature>
<organism evidence="21 22">
    <name type="scientific">Euzebyella saccharophila</name>
    <dbReference type="NCBI Taxonomy" id="679664"/>
    <lineage>
        <taxon>Bacteria</taxon>
        <taxon>Pseudomonadati</taxon>
        <taxon>Bacteroidota</taxon>
        <taxon>Flavobacteriia</taxon>
        <taxon>Flavobacteriales</taxon>
        <taxon>Flavobacteriaceae</taxon>
        <taxon>Euzebyella</taxon>
    </lineage>
</organism>
<evidence type="ECO:0000256" key="12">
    <source>
        <dbReference type="ARBA" id="ARBA00023125"/>
    </source>
</evidence>
<comment type="similarity">
    <text evidence="1 16">Belongs to the DNA polymerase type-A family.</text>
</comment>
<dbReference type="RefSeq" id="WP_192460181.1">
    <property type="nucleotide sequence ID" value="NZ_JACYFJ010000001.1"/>
</dbReference>
<evidence type="ECO:0000313" key="22">
    <source>
        <dbReference type="Proteomes" id="UP001595814"/>
    </source>
</evidence>
<dbReference type="PANTHER" id="PTHR10133">
    <property type="entry name" value="DNA POLYMERASE I"/>
    <property type="match status" value="1"/>
</dbReference>
<evidence type="ECO:0000256" key="10">
    <source>
        <dbReference type="ARBA" id="ARBA00022839"/>
    </source>
</evidence>
<dbReference type="Gene3D" id="3.30.420.10">
    <property type="entry name" value="Ribonuclease H-like superfamily/Ribonuclease H"/>
    <property type="match status" value="1"/>
</dbReference>
<feature type="coiled-coil region" evidence="17">
    <location>
        <begin position="563"/>
        <end position="590"/>
    </location>
</feature>
<dbReference type="InterPro" id="IPR036279">
    <property type="entry name" value="5-3_exonuclease_C_sf"/>
</dbReference>
<accession>A0ABV8JNS7</accession>
<sequence length="944" mass="106358">MSEQKRLFLLDAYALIFRGYYALIKNPRINSKGMDTSAIMGFMNSLFDVIKREKPDHLAVCFDKGGSAERTELFPEYKANRDETPDAIKIAIPFIQDILKAMHIPSVVLEGWEADDIIGTLSKQAEKEGYKVYMVTPDKDFGQLVTENVFMYRPARMGNGIEIWGIPEVQKRFGVERPEQVIDYLGMMGDASDNIPGLPGVGDKTAKKFIAQFGSMEGLFENIDQLKGKMKEKVEENQELGLLSKKLATICTDCDVTFNAEDYELSVPDSEKVQEIFEELEFRRLKDQFIKIFSGETEETQTQVTSTETAKKQAQTAGSGQFTLFGGDGTAPATIKDSSSRMTIKDVAHSYQSVAPGMAMKLFLQNLMKQTSVCFDTETTSINPLEAQLVGIAFSWEATKGFYIPFPEDKEKAQELIEELRPFFESEEIEKIGQNLKYDIKVLDKYGVDVKGKLFDTMLAHYLINPDMRHNMDVLSETYLNYTPISITELIGKKGKNQLSMRQVPLEKQTEYAVEDADVTFQLAQHFRPELAEAKTADLFNDIEIPLLRVLADMELEGINLDKDFLNSLSDDLTNDIKALEEKIYEAAGEEFNIGSPKQLGEILFSKMKLVDKPKKTKTGQFSTSEDVLSYLAKDHEIIQHVLDYRGLTKLKSTYVDALPEQVEATTGRVHTDYMQTVAATGRLSSNNPNLQNIPIRTERGRQVRKAFVPKNDEYTLLAADYSQIELRIIAALSEEATMIEAFKNGEDIHASTASKVFNVPIDEVTREQRSNAKTVNFGIIYGVSAFGLSNQTDLSRSEAKELIDTYYKTYPKLRNYISEQVDFARDNGYVQTVLGRRRYLKDINGSNAVVRGAAERNAVNAPIQGSAADIIKIAMINIHKKLEAGNYESKMLLQVHDELVFDVYKPELEELKPLIQSEMENAYKLSVPLDVEIGLGDNWLVAH</sequence>
<dbReference type="Gene3D" id="3.40.50.1010">
    <property type="entry name" value="5'-nuclease"/>
    <property type="match status" value="1"/>
</dbReference>
<keyword evidence="7" id="KW-0540">Nuclease</keyword>
<dbReference type="Pfam" id="PF01612">
    <property type="entry name" value="DNA_pol_A_exo1"/>
    <property type="match status" value="1"/>
</dbReference>
<reference evidence="22" key="1">
    <citation type="journal article" date="2019" name="Int. J. Syst. Evol. Microbiol.">
        <title>The Global Catalogue of Microorganisms (GCM) 10K type strain sequencing project: providing services to taxonomists for standard genome sequencing and annotation.</title>
        <authorList>
            <consortium name="The Broad Institute Genomics Platform"/>
            <consortium name="The Broad Institute Genome Sequencing Center for Infectious Disease"/>
            <person name="Wu L."/>
            <person name="Ma J."/>
        </authorList>
    </citation>
    <scope>NUCLEOTIDE SEQUENCE [LARGE SCALE GENOMIC DNA]</scope>
    <source>
        <strain evidence="22">CECT 7477</strain>
    </source>
</reference>
<dbReference type="InterPro" id="IPR019760">
    <property type="entry name" value="DNA-dir_DNA_pol_A_CS"/>
</dbReference>
<dbReference type="SUPFAM" id="SSF47807">
    <property type="entry name" value="5' to 3' exonuclease, C-terminal subdomain"/>
    <property type="match status" value="1"/>
</dbReference>